<accession>A0A561TYB7</accession>
<sequence length="119" mass="13037">MEITVPRDRAGTFEPQLVRKRQRRLGGVDEMVLSLSAKGLTHGEISAHLAEVYGTEVSKSTISTITDSVMAGMAEWQNCPLDSVYPVVFIDCVNVKVRDGQVANRPVYMALAVTADLRT</sequence>
<evidence type="ECO:0000256" key="2">
    <source>
        <dbReference type="ARBA" id="ARBA00010961"/>
    </source>
</evidence>
<comment type="similarity">
    <text evidence="2 6">Belongs to the transposase mutator family.</text>
</comment>
<dbReference type="GO" id="GO:0003677">
    <property type="term" value="F:DNA binding"/>
    <property type="evidence" value="ECO:0007669"/>
    <property type="project" value="UniProtKB-UniRule"/>
</dbReference>
<evidence type="ECO:0000256" key="4">
    <source>
        <dbReference type="ARBA" id="ARBA00023125"/>
    </source>
</evidence>
<protein>
    <recommendedName>
        <fullName evidence="6">Mutator family transposase</fullName>
    </recommendedName>
</protein>
<dbReference type="Proteomes" id="UP000318186">
    <property type="component" value="Unassembled WGS sequence"/>
</dbReference>
<evidence type="ECO:0000256" key="1">
    <source>
        <dbReference type="ARBA" id="ARBA00002190"/>
    </source>
</evidence>
<dbReference type="PANTHER" id="PTHR33217:SF8">
    <property type="entry name" value="MUTATOR FAMILY TRANSPOSASE"/>
    <property type="match status" value="1"/>
</dbReference>
<organism evidence="7 8">
    <name type="scientific">Streptomyces brevispora</name>
    <dbReference type="NCBI Taxonomy" id="887462"/>
    <lineage>
        <taxon>Bacteria</taxon>
        <taxon>Bacillati</taxon>
        <taxon>Actinomycetota</taxon>
        <taxon>Actinomycetes</taxon>
        <taxon>Kitasatosporales</taxon>
        <taxon>Streptomycetaceae</taxon>
        <taxon>Streptomyces</taxon>
    </lineage>
</organism>
<evidence type="ECO:0000256" key="6">
    <source>
        <dbReference type="RuleBase" id="RU365089"/>
    </source>
</evidence>
<dbReference type="InterPro" id="IPR001207">
    <property type="entry name" value="Transposase_mutator"/>
</dbReference>
<comment type="caution">
    <text evidence="7">The sequence shown here is derived from an EMBL/GenBank/DDBJ whole genome shotgun (WGS) entry which is preliminary data.</text>
</comment>
<dbReference type="EMBL" id="VIWW01000002">
    <property type="protein sequence ID" value="TWF92095.1"/>
    <property type="molecule type" value="Genomic_DNA"/>
</dbReference>
<gene>
    <name evidence="7" type="ORF">FHX80_12414</name>
</gene>
<evidence type="ECO:0000256" key="5">
    <source>
        <dbReference type="ARBA" id="ARBA00023172"/>
    </source>
</evidence>
<keyword evidence="3 6" id="KW-0815">Transposition</keyword>
<proteinExistence type="inferred from homology"/>
<reference evidence="7 8" key="1">
    <citation type="submission" date="2019-06" db="EMBL/GenBank/DDBJ databases">
        <title>Sequencing the genomes of 1000 actinobacteria strains.</title>
        <authorList>
            <person name="Klenk H.-P."/>
        </authorList>
    </citation>
    <scope>NUCLEOTIDE SEQUENCE [LARGE SCALE GENOMIC DNA]</scope>
    <source>
        <strain evidence="7 8">DSM 42059</strain>
    </source>
</reference>
<evidence type="ECO:0000313" key="7">
    <source>
        <dbReference type="EMBL" id="TWF92095.1"/>
    </source>
</evidence>
<dbReference type="AlphaFoldDB" id="A0A561TYB7"/>
<name>A0A561TYB7_9ACTN</name>
<comment type="function">
    <text evidence="1 6">Required for the transposition of the insertion element.</text>
</comment>
<keyword evidence="6" id="KW-0814">Transposable element</keyword>
<dbReference type="GO" id="GO:0004803">
    <property type="term" value="F:transposase activity"/>
    <property type="evidence" value="ECO:0007669"/>
    <property type="project" value="UniProtKB-UniRule"/>
</dbReference>
<keyword evidence="5 6" id="KW-0233">DNA recombination</keyword>
<evidence type="ECO:0000313" key="8">
    <source>
        <dbReference type="Proteomes" id="UP000318186"/>
    </source>
</evidence>
<evidence type="ECO:0000256" key="3">
    <source>
        <dbReference type="ARBA" id="ARBA00022578"/>
    </source>
</evidence>
<keyword evidence="4 6" id="KW-0238">DNA-binding</keyword>
<dbReference type="PANTHER" id="PTHR33217">
    <property type="entry name" value="TRANSPOSASE FOR INSERTION SEQUENCE ELEMENT IS1081"/>
    <property type="match status" value="1"/>
</dbReference>
<dbReference type="Pfam" id="PF00872">
    <property type="entry name" value="Transposase_mut"/>
    <property type="match status" value="1"/>
</dbReference>
<dbReference type="GO" id="GO:0006313">
    <property type="term" value="P:DNA transposition"/>
    <property type="evidence" value="ECO:0007669"/>
    <property type="project" value="UniProtKB-UniRule"/>
</dbReference>